<dbReference type="GO" id="GO:0006811">
    <property type="term" value="P:monoatomic ion transport"/>
    <property type="evidence" value="ECO:0007669"/>
    <property type="project" value="UniProtKB-KW"/>
</dbReference>
<keyword evidence="5 9" id="KW-0812">Transmembrane</keyword>
<evidence type="ECO:0000256" key="10">
    <source>
        <dbReference type="SAM" id="MobiDB-lite"/>
    </source>
</evidence>
<dbReference type="PANTHER" id="PTHR43373">
    <property type="entry name" value="NA(+)/H(+) ANTIPORTER SUBUNIT"/>
    <property type="match status" value="1"/>
</dbReference>
<feature type="transmembrane region" description="Helical" evidence="11">
    <location>
        <begin position="586"/>
        <end position="603"/>
    </location>
</feature>
<dbReference type="GO" id="GO:0005886">
    <property type="term" value="C:plasma membrane"/>
    <property type="evidence" value="ECO:0007669"/>
    <property type="project" value="UniProtKB-SubCell"/>
</dbReference>
<evidence type="ECO:0000256" key="4">
    <source>
        <dbReference type="ARBA" id="ARBA00022475"/>
    </source>
</evidence>
<dbReference type="EMBL" id="VFPO01000001">
    <property type="protein sequence ID" value="TQM70252.1"/>
    <property type="molecule type" value="Genomic_DNA"/>
</dbReference>
<feature type="compositionally biased region" description="Basic and acidic residues" evidence="10">
    <location>
        <begin position="755"/>
        <end position="775"/>
    </location>
</feature>
<feature type="transmembrane region" description="Helical" evidence="11">
    <location>
        <begin position="356"/>
        <end position="379"/>
    </location>
</feature>
<feature type="domain" description="NADH-Ubiquinone oxidoreductase (complex I) chain 5 N-terminal" evidence="13">
    <location>
        <begin position="57"/>
        <end position="97"/>
    </location>
</feature>
<keyword evidence="3" id="KW-0050">Antiport</keyword>
<dbReference type="Proteomes" id="UP000316706">
    <property type="component" value="Unassembled WGS sequence"/>
</dbReference>
<feature type="transmembrane region" description="Helical" evidence="11">
    <location>
        <begin position="123"/>
        <end position="143"/>
    </location>
</feature>
<feature type="transmembrane region" description="Helical" evidence="11">
    <location>
        <begin position="69"/>
        <end position="91"/>
    </location>
</feature>
<feature type="transmembrane region" description="Helical" evidence="11">
    <location>
        <begin position="432"/>
        <end position="451"/>
    </location>
</feature>
<evidence type="ECO:0000256" key="6">
    <source>
        <dbReference type="ARBA" id="ARBA00022989"/>
    </source>
</evidence>
<dbReference type="Gene3D" id="1.20.120.1200">
    <property type="entry name" value="NADH-ubiquinone/plastoquinone oxidoreductase chain 6, subunit NuoJ"/>
    <property type="match status" value="1"/>
</dbReference>
<keyword evidence="7" id="KW-0406">Ion transport</keyword>
<feature type="transmembrane region" description="Helical" evidence="11">
    <location>
        <begin position="190"/>
        <end position="208"/>
    </location>
</feature>
<feature type="transmembrane region" description="Helical" evidence="11">
    <location>
        <begin position="853"/>
        <end position="876"/>
    </location>
</feature>
<dbReference type="InterPro" id="IPR001750">
    <property type="entry name" value="ND/Mrp_TM"/>
</dbReference>
<sequence>MVTLVLSYAIVAFAVPWALGRRQRLMAVAAAALPAATAIWALANAGTVLTEEISWAADLGLVLDFRLDALSVVMLLLIGGVGAVALCYAGWYLERSQSLMIGTLIAFAGAMTGLVLADNLLVLYVFWELTTVSSFILIGTTSPEKAEDRRAATQALLMTTAFGLVMLAGFVLLGQTAGTYQISELVADPPGGAAAEAGLVLVLLGAFAKSAQMPLHSWLPAAMVAPSPVSAYLHAAAMVKAGVYLVARLSPAFADTALWQPAVVGVGMVSLILGGLIALRQDDLKSLLAYGTISQLGFLMVLLGHGTRTAALAGVALLLAHGLFKAPLFLAAGVVEHEAGTRRAAELSGMWRRLPVTAAASAAAIASMIGLPPFLGFVAKETAFETFAHDGWDLAVLVGIVAGSTLTTAYGARFLHAAFRGPGNGARSADPWGMTVPLVVPAAAGLVLGLLTGPLQELIAPYAGTLGPGGYELALWHGPGLPLALSALAITAGAVLFLLAGRSYPARRLRLPVPDGQRGYNGVVGSTVVIAHAVTRRLQVGSLPVYLGVIGGTVLVVPGVALVMAVMGNSGLDFTGYVVHGWDDPVQSVLGVVVIVCGIAAVLARRRLSAALLMAGVGYAIGGLFVAQGAPDLALTHLVVETLLLISLVLVLRRLPDRFPERRRRRSGRIATGVISLGLGAFIATFLVVAVLSRAADPVGPEYGELAEKEGTGNIVNMILVETRAMDTLGEISVVAVASMGIIGLVLTGRRTRRPPGDPDAPEHTGEAGGADERGRSWLVTSGTPAFGTAPMVPAAAAARLLGPAILVFSVYLLVAGHGRPGGGFVAGLVAAMAYVLRYLPGGRQELAAAMPVRPGVLLGGGLGLAVATGAVGWGLPNRDFLASEVLHATLPVLGEIKLSTSLFFDVGVYLLVLGLVLTILTTLGASLDEDVSEEYEIGGETTGENGTGEGGAPEGARS</sequence>
<feature type="transmembrane region" description="Helical" evidence="11">
    <location>
        <begin position="545"/>
        <end position="566"/>
    </location>
</feature>
<evidence type="ECO:0000256" key="5">
    <source>
        <dbReference type="ARBA" id="ARBA00022692"/>
    </source>
</evidence>
<evidence type="ECO:0000313" key="18">
    <source>
        <dbReference type="Proteomes" id="UP000316706"/>
    </source>
</evidence>
<dbReference type="InterPro" id="IPR025383">
    <property type="entry name" value="MrpA_C/MbhD"/>
</dbReference>
<feature type="region of interest" description="Disordered" evidence="10">
    <location>
        <begin position="936"/>
        <end position="959"/>
    </location>
</feature>
<evidence type="ECO:0000259" key="16">
    <source>
        <dbReference type="Pfam" id="PF20501"/>
    </source>
</evidence>
<dbReference type="InterPro" id="IPR050616">
    <property type="entry name" value="CPA3_Na-H_Antiporter_A"/>
</dbReference>
<dbReference type="RefSeq" id="WP_141970971.1">
    <property type="nucleotide sequence ID" value="NZ_VFPO01000001.1"/>
</dbReference>
<feature type="transmembrane region" description="Helical" evidence="11">
    <location>
        <begin position="728"/>
        <end position="747"/>
    </location>
</feature>
<dbReference type="Pfam" id="PF20501">
    <property type="entry name" value="MbhE"/>
    <property type="match status" value="1"/>
</dbReference>
<feature type="transmembrane region" description="Helical" evidence="11">
    <location>
        <begin position="907"/>
        <end position="928"/>
    </location>
</feature>
<feature type="transmembrane region" description="Helical" evidence="11">
    <location>
        <begin position="797"/>
        <end position="816"/>
    </location>
</feature>
<keyword evidence="6 11" id="KW-1133">Transmembrane helix</keyword>
<dbReference type="OrthoDB" id="9811798at2"/>
<feature type="transmembrane region" description="Helical" evidence="11">
    <location>
        <begin position="481"/>
        <end position="500"/>
    </location>
</feature>
<feature type="domain" description="Na+/H+ antiporter MnhB subunit-related protein" evidence="14">
    <location>
        <begin position="797"/>
        <end position="919"/>
    </location>
</feature>
<reference evidence="17 18" key="1">
    <citation type="submission" date="2019-06" db="EMBL/GenBank/DDBJ databases">
        <title>Sequencing the genomes of 1000 actinobacteria strains.</title>
        <authorList>
            <person name="Klenk H.-P."/>
        </authorList>
    </citation>
    <scope>NUCLEOTIDE SEQUENCE [LARGE SCALE GENOMIC DNA]</scope>
    <source>
        <strain evidence="17 18">DSM 45043</strain>
    </source>
</reference>
<evidence type="ECO:0000256" key="8">
    <source>
        <dbReference type="ARBA" id="ARBA00023136"/>
    </source>
</evidence>
<protein>
    <submittedName>
        <fullName evidence="17">Multisubunit sodium/proton antiporter MrpA subunit /multisubunit sodium/proton antiporter MrpB subunit</fullName>
    </submittedName>
</protein>
<keyword evidence="2" id="KW-0813">Transport</keyword>
<proteinExistence type="predicted"/>
<evidence type="ECO:0000313" key="17">
    <source>
        <dbReference type="EMBL" id="TQM70252.1"/>
    </source>
</evidence>
<gene>
    <name evidence="17" type="ORF">FHX41_3974</name>
</gene>
<keyword evidence="4" id="KW-1003">Cell membrane</keyword>
<evidence type="ECO:0000256" key="3">
    <source>
        <dbReference type="ARBA" id="ARBA00022449"/>
    </source>
</evidence>
<evidence type="ECO:0000259" key="15">
    <source>
        <dbReference type="Pfam" id="PF13244"/>
    </source>
</evidence>
<evidence type="ECO:0000256" key="2">
    <source>
        <dbReference type="ARBA" id="ARBA00022448"/>
    </source>
</evidence>
<feature type="transmembrane region" description="Helical" evidence="11">
    <location>
        <begin position="310"/>
        <end position="335"/>
    </location>
</feature>
<feature type="domain" description="MrpA C-terminal/MbhD" evidence="15">
    <location>
        <begin position="592"/>
        <end position="656"/>
    </location>
</feature>
<feature type="domain" description="NADH:quinone oxidoreductase/Mrp antiporter transmembrane" evidence="12">
    <location>
        <begin position="117"/>
        <end position="402"/>
    </location>
</feature>
<feature type="transmembrane region" description="Helical" evidence="11">
    <location>
        <begin position="673"/>
        <end position="693"/>
    </location>
</feature>
<feature type="domain" description="MrpA C-terminal/MbhE" evidence="16">
    <location>
        <begin position="673"/>
        <end position="752"/>
    </location>
</feature>
<dbReference type="Pfam" id="PF13244">
    <property type="entry name" value="MbhD"/>
    <property type="match status" value="1"/>
</dbReference>
<feature type="compositionally biased region" description="Gly residues" evidence="10">
    <location>
        <begin position="946"/>
        <end position="959"/>
    </location>
</feature>
<name>A0A543II55_9ACTN</name>
<comment type="subcellular location">
    <subcellularLocation>
        <location evidence="1">Cell membrane</location>
        <topology evidence="1">Multi-pass membrane protein</topology>
    </subcellularLocation>
    <subcellularLocation>
        <location evidence="9">Membrane</location>
        <topology evidence="9">Multi-pass membrane protein</topology>
    </subcellularLocation>
</comment>
<evidence type="ECO:0000256" key="11">
    <source>
        <dbReference type="SAM" id="Phobius"/>
    </source>
</evidence>
<dbReference type="Pfam" id="PF00361">
    <property type="entry name" value="Proton_antipo_M"/>
    <property type="match status" value="1"/>
</dbReference>
<evidence type="ECO:0000259" key="12">
    <source>
        <dbReference type="Pfam" id="PF00361"/>
    </source>
</evidence>
<feature type="transmembrane region" description="Helical" evidence="11">
    <location>
        <begin position="286"/>
        <end position="304"/>
    </location>
</feature>
<organism evidence="17 18">
    <name type="scientific">Actinomadura hallensis</name>
    <dbReference type="NCBI Taxonomy" id="337895"/>
    <lineage>
        <taxon>Bacteria</taxon>
        <taxon>Bacillati</taxon>
        <taxon>Actinomycetota</taxon>
        <taxon>Actinomycetes</taxon>
        <taxon>Streptosporangiales</taxon>
        <taxon>Thermomonosporaceae</taxon>
        <taxon>Actinomadura</taxon>
    </lineage>
</organism>
<dbReference type="AlphaFoldDB" id="A0A543II55"/>
<feature type="transmembrane region" description="Helical" evidence="11">
    <location>
        <begin position="633"/>
        <end position="652"/>
    </location>
</feature>
<keyword evidence="18" id="KW-1185">Reference proteome</keyword>
<feature type="transmembrane region" description="Helical" evidence="11">
    <location>
        <begin position="155"/>
        <end position="178"/>
    </location>
</feature>
<dbReference type="InterPro" id="IPR001516">
    <property type="entry name" value="Proton_antipo_N"/>
</dbReference>
<feature type="transmembrane region" description="Helical" evidence="11">
    <location>
        <begin position="610"/>
        <end position="627"/>
    </location>
</feature>
<dbReference type="Pfam" id="PF04039">
    <property type="entry name" value="MnhB"/>
    <property type="match status" value="1"/>
</dbReference>
<dbReference type="GO" id="GO:0015297">
    <property type="term" value="F:antiporter activity"/>
    <property type="evidence" value="ECO:0007669"/>
    <property type="project" value="UniProtKB-KW"/>
</dbReference>
<dbReference type="Pfam" id="PF00662">
    <property type="entry name" value="Proton_antipo_N"/>
    <property type="match status" value="1"/>
</dbReference>
<dbReference type="PANTHER" id="PTHR43373:SF1">
    <property type="entry name" value="NA(+)_H(+) ANTIPORTER SUBUNIT A"/>
    <property type="match status" value="1"/>
</dbReference>
<dbReference type="InterPro" id="IPR007182">
    <property type="entry name" value="MnhB"/>
</dbReference>
<feature type="region of interest" description="Disordered" evidence="10">
    <location>
        <begin position="751"/>
        <end position="775"/>
    </location>
</feature>
<dbReference type="InterPro" id="IPR046806">
    <property type="entry name" value="MrpA_C/MbhE"/>
</dbReference>
<feature type="transmembrane region" description="Helical" evidence="11">
    <location>
        <begin position="259"/>
        <end position="279"/>
    </location>
</feature>
<keyword evidence="8 11" id="KW-0472">Membrane</keyword>
<dbReference type="InterPro" id="IPR042106">
    <property type="entry name" value="Nuo/plastoQ_OxRdtase_6_NuoJ"/>
</dbReference>
<dbReference type="PRINTS" id="PR01434">
    <property type="entry name" value="NADHDHGNASE5"/>
</dbReference>
<accession>A0A543II55</accession>
<evidence type="ECO:0000256" key="1">
    <source>
        <dbReference type="ARBA" id="ARBA00004651"/>
    </source>
</evidence>
<evidence type="ECO:0000256" key="9">
    <source>
        <dbReference type="RuleBase" id="RU000320"/>
    </source>
</evidence>
<evidence type="ECO:0000259" key="13">
    <source>
        <dbReference type="Pfam" id="PF00662"/>
    </source>
</evidence>
<evidence type="ECO:0000259" key="14">
    <source>
        <dbReference type="Pfam" id="PF04039"/>
    </source>
</evidence>
<comment type="caution">
    <text evidence="17">The sequence shown here is derived from an EMBL/GenBank/DDBJ whole genome shotgun (WGS) entry which is preliminary data.</text>
</comment>
<feature type="transmembrane region" description="Helical" evidence="11">
    <location>
        <begin position="98"/>
        <end position="117"/>
    </location>
</feature>
<evidence type="ECO:0000256" key="7">
    <source>
        <dbReference type="ARBA" id="ARBA00023065"/>
    </source>
</evidence>
<feature type="transmembrane region" description="Helical" evidence="11">
    <location>
        <begin position="391"/>
        <end position="412"/>
    </location>
</feature>
<feature type="transmembrane region" description="Helical" evidence="11">
    <location>
        <begin position="822"/>
        <end position="841"/>
    </location>
</feature>